<organism evidence="1">
    <name type="scientific">Rhizophora mucronata</name>
    <name type="common">Asiatic mangrove</name>
    <dbReference type="NCBI Taxonomy" id="61149"/>
    <lineage>
        <taxon>Eukaryota</taxon>
        <taxon>Viridiplantae</taxon>
        <taxon>Streptophyta</taxon>
        <taxon>Embryophyta</taxon>
        <taxon>Tracheophyta</taxon>
        <taxon>Spermatophyta</taxon>
        <taxon>Magnoliopsida</taxon>
        <taxon>eudicotyledons</taxon>
        <taxon>Gunneridae</taxon>
        <taxon>Pentapetalae</taxon>
        <taxon>rosids</taxon>
        <taxon>fabids</taxon>
        <taxon>Malpighiales</taxon>
        <taxon>Rhizophoraceae</taxon>
        <taxon>Rhizophora</taxon>
    </lineage>
</organism>
<proteinExistence type="predicted"/>
<sequence length="27" mass="3076">MIKDCVVLAYSPSLISSFRSRRWGCSL</sequence>
<dbReference type="EMBL" id="GGEC01033433">
    <property type="protein sequence ID" value="MBX13917.1"/>
    <property type="molecule type" value="Transcribed_RNA"/>
</dbReference>
<evidence type="ECO:0000313" key="1">
    <source>
        <dbReference type="EMBL" id="MBX13917.1"/>
    </source>
</evidence>
<reference evidence="1" key="1">
    <citation type="submission" date="2018-02" db="EMBL/GenBank/DDBJ databases">
        <title>Rhizophora mucronata_Transcriptome.</title>
        <authorList>
            <person name="Meera S.P."/>
            <person name="Sreeshan A."/>
            <person name="Augustine A."/>
        </authorList>
    </citation>
    <scope>NUCLEOTIDE SEQUENCE</scope>
    <source>
        <tissue evidence="1">Leaf</tissue>
    </source>
</reference>
<dbReference type="AlphaFoldDB" id="A0A2P2L7H4"/>
<name>A0A2P2L7H4_RHIMU</name>
<accession>A0A2P2L7H4</accession>
<protein>
    <submittedName>
        <fullName evidence="1">Uncharacterized protein</fullName>
    </submittedName>
</protein>